<evidence type="ECO:0000256" key="1">
    <source>
        <dbReference type="SAM" id="SignalP"/>
    </source>
</evidence>
<dbReference type="Pfam" id="PF01551">
    <property type="entry name" value="Peptidase_M23"/>
    <property type="match status" value="1"/>
</dbReference>
<dbReference type="PANTHER" id="PTHR21666:SF285">
    <property type="entry name" value="M23 FAMILY METALLOPEPTIDASE"/>
    <property type="match status" value="1"/>
</dbReference>
<proteinExistence type="predicted"/>
<dbReference type="CDD" id="cd12797">
    <property type="entry name" value="M23_peptidase"/>
    <property type="match status" value="1"/>
</dbReference>
<evidence type="ECO:0000313" key="4">
    <source>
        <dbReference type="Proteomes" id="UP000597613"/>
    </source>
</evidence>
<feature type="domain" description="M23ase beta-sheet core" evidence="2">
    <location>
        <begin position="177"/>
        <end position="273"/>
    </location>
</feature>
<dbReference type="PANTHER" id="PTHR21666">
    <property type="entry name" value="PEPTIDASE-RELATED"/>
    <property type="match status" value="1"/>
</dbReference>
<dbReference type="Gene3D" id="2.70.70.10">
    <property type="entry name" value="Glucose Permease (Domain IIA)"/>
    <property type="match status" value="1"/>
</dbReference>
<organism evidence="3 4">
    <name type="scientific">Sphingomonas albertensis</name>
    <dbReference type="NCBI Taxonomy" id="2762591"/>
    <lineage>
        <taxon>Bacteria</taxon>
        <taxon>Pseudomonadati</taxon>
        <taxon>Pseudomonadota</taxon>
        <taxon>Alphaproteobacteria</taxon>
        <taxon>Sphingomonadales</taxon>
        <taxon>Sphingomonadaceae</taxon>
        <taxon>Sphingomonas</taxon>
    </lineage>
</organism>
<keyword evidence="4" id="KW-1185">Reference proteome</keyword>
<protein>
    <submittedName>
        <fullName evidence="3">M23 family metallopeptidase</fullName>
    </submittedName>
</protein>
<accession>A0ABR7AQV4</accession>
<dbReference type="SUPFAM" id="SSF51261">
    <property type="entry name" value="Duplicated hybrid motif"/>
    <property type="match status" value="1"/>
</dbReference>
<evidence type="ECO:0000313" key="3">
    <source>
        <dbReference type="EMBL" id="MBC3942825.1"/>
    </source>
</evidence>
<keyword evidence="1" id="KW-0732">Signal</keyword>
<evidence type="ECO:0000259" key="2">
    <source>
        <dbReference type="Pfam" id="PF01551"/>
    </source>
</evidence>
<dbReference type="InterPro" id="IPR050570">
    <property type="entry name" value="Cell_wall_metabolism_enzyme"/>
</dbReference>
<dbReference type="EMBL" id="JACONT010000033">
    <property type="protein sequence ID" value="MBC3942825.1"/>
    <property type="molecule type" value="Genomic_DNA"/>
</dbReference>
<dbReference type="InterPro" id="IPR016047">
    <property type="entry name" value="M23ase_b-sheet_dom"/>
</dbReference>
<comment type="caution">
    <text evidence="3">The sequence shown here is derived from an EMBL/GenBank/DDBJ whole genome shotgun (WGS) entry which is preliminary data.</text>
</comment>
<reference evidence="3 4" key="1">
    <citation type="submission" date="2020-08" db="EMBL/GenBank/DDBJ databases">
        <title>Putative novel bacterial strains isolated from necrotic wheat leaf tissues caused by Xanthomonas translucens.</title>
        <authorList>
            <person name="Tambong J.T."/>
        </authorList>
    </citation>
    <scope>NUCLEOTIDE SEQUENCE [LARGE SCALE GENOMIC DNA]</scope>
    <source>
        <strain evidence="4">DOAB 1063</strain>
    </source>
</reference>
<dbReference type="InterPro" id="IPR011055">
    <property type="entry name" value="Dup_hybrid_motif"/>
</dbReference>
<feature type="chain" id="PRO_5046029036" evidence="1">
    <location>
        <begin position="22"/>
        <end position="290"/>
    </location>
</feature>
<dbReference type="Proteomes" id="UP000597613">
    <property type="component" value="Unassembled WGS sequence"/>
</dbReference>
<feature type="signal peptide" evidence="1">
    <location>
        <begin position="1"/>
        <end position="21"/>
    </location>
</feature>
<gene>
    <name evidence="3" type="ORF">H8S47_14205</name>
</gene>
<sequence length="290" mass="30369">MAVIRAAVLVLLAATSATAQQAPPPTTASQSAFRWTGTLSQGGLILGTAPAGTRSVALDGKSIALSPDGRFLAGFDRDAGPQASLTATLADGRSVTQNLTIAPRAWRIERLDTLPKFPAPDPVFAKLRQPELAQIVAARARSTDAQGWRQTFAWPATGRISGLFGSQRVYKGEPGSYHSGTDIAKPTGAIVTAPADGVVILAADRPFTLEGNLLMLDHGMGLNSAFLHLSRIDVKPGDHVRQGQPIGAVGMTGRATGPHLHWSLKWGDAKLDPMLVAGAMPGLAQSLHKN</sequence>
<name>A0ABR7AQV4_9SPHN</name>